<proteinExistence type="predicted"/>
<dbReference type="AlphaFoldDB" id="A0A8K0STY3"/>
<dbReference type="PANTHER" id="PTHR46310">
    <property type="entry name" value="AMIDASE 1"/>
    <property type="match status" value="1"/>
</dbReference>
<reference evidence="2" key="1">
    <citation type="journal article" date="2021" name="Nat. Commun.">
        <title>Genetic determinants of endophytism in the Arabidopsis root mycobiome.</title>
        <authorList>
            <person name="Mesny F."/>
            <person name="Miyauchi S."/>
            <person name="Thiergart T."/>
            <person name="Pickel B."/>
            <person name="Atanasova L."/>
            <person name="Karlsson M."/>
            <person name="Huettel B."/>
            <person name="Barry K.W."/>
            <person name="Haridas S."/>
            <person name="Chen C."/>
            <person name="Bauer D."/>
            <person name="Andreopoulos W."/>
            <person name="Pangilinan J."/>
            <person name="LaButti K."/>
            <person name="Riley R."/>
            <person name="Lipzen A."/>
            <person name="Clum A."/>
            <person name="Drula E."/>
            <person name="Henrissat B."/>
            <person name="Kohler A."/>
            <person name="Grigoriev I.V."/>
            <person name="Martin F.M."/>
            <person name="Hacquard S."/>
        </authorList>
    </citation>
    <scope>NUCLEOTIDE SEQUENCE</scope>
    <source>
        <strain evidence="2">MPI-CAGE-CH-0235</strain>
    </source>
</reference>
<dbReference type="PANTHER" id="PTHR46310:SF7">
    <property type="entry name" value="AMIDASE 1"/>
    <property type="match status" value="1"/>
</dbReference>
<accession>A0A8K0STY3</accession>
<keyword evidence="3" id="KW-1185">Reference proteome</keyword>
<dbReference type="Pfam" id="PF01425">
    <property type="entry name" value="Amidase"/>
    <property type="match status" value="1"/>
</dbReference>
<comment type="caution">
    <text evidence="2">The sequence shown here is derived from an EMBL/GenBank/DDBJ whole genome shotgun (WGS) entry which is preliminary data.</text>
</comment>
<sequence length="464" mass="51042">EVICATPSNDLPRGPYFLHLSGKLTRAYRLYEDFNMAFTQGLIEGPDGEFIPSLGAVGNSVHAAVSVPVPSRHYYPKPSPDKPLSGVRMGVKDIFDLEGTKTGAGSRAYFDLYPPRDTTASSVQRLIDLGAVVVGKLKTAQFATGERPTTDYVDQLAPFNPRGDGYQNPSASSCGIGAAMASYDWLDLGVGSDTGGSIRGPAMANGLFGMRSWFRPQSNYTSFPGRIILPEEFWPTFNSTSMPVFDKFINNLSTFLNATIERINTNDSYVEYTNSSGLQEFVGIVPVILLLDRWRGFGEKFVADYAAKFDRHPFLDPVPRNGLSRLPYVDPESYNQSIPRLMEYKDWYNSKIVTTCEDALVLYPMGPGREDYRDNALNSQLPPIPSTQDLQALQASAAGVPDYTIPLGVRRYNSKASLREEELPVSIGIIAGAGCDHMLVDLVAHLGDVIPDFKTTVRTGRTLW</sequence>
<dbReference type="SUPFAM" id="SSF75304">
    <property type="entry name" value="Amidase signature (AS) enzymes"/>
    <property type="match status" value="1"/>
</dbReference>
<feature type="non-terminal residue" evidence="2">
    <location>
        <position position="464"/>
    </location>
</feature>
<evidence type="ECO:0000313" key="3">
    <source>
        <dbReference type="Proteomes" id="UP000813444"/>
    </source>
</evidence>
<feature type="domain" description="Amidase" evidence="1">
    <location>
        <begin position="79"/>
        <end position="212"/>
    </location>
</feature>
<dbReference type="Proteomes" id="UP000813444">
    <property type="component" value="Unassembled WGS sequence"/>
</dbReference>
<dbReference type="EMBL" id="JAGPNK010000005">
    <property type="protein sequence ID" value="KAH7320658.1"/>
    <property type="molecule type" value="Genomic_DNA"/>
</dbReference>
<organism evidence="2 3">
    <name type="scientific">Stachybotrys elegans</name>
    <dbReference type="NCBI Taxonomy" id="80388"/>
    <lineage>
        <taxon>Eukaryota</taxon>
        <taxon>Fungi</taxon>
        <taxon>Dikarya</taxon>
        <taxon>Ascomycota</taxon>
        <taxon>Pezizomycotina</taxon>
        <taxon>Sordariomycetes</taxon>
        <taxon>Hypocreomycetidae</taxon>
        <taxon>Hypocreales</taxon>
        <taxon>Stachybotryaceae</taxon>
        <taxon>Stachybotrys</taxon>
    </lineage>
</organism>
<gene>
    <name evidence="2" type="ORF">B0I35DRAFT_500798</name>
</gene>
<dbReference type="Gene3D" id="3.90.1300.10">
    <property type="entry name" value="Amidase signature (AS) domain"/>
    <property type="match status" value="2"/>
</dbReference>
<dbReference type="OrthoDB" id="5423360at2759"/>
<protein>
    <submittedName>
        <fullName evidence="2">Amidase signature domain-containing protein</fullName>
    </submittedName>
</protein>
<dbReference type="InterPro" id="IPR023631">
    <property type="entry name" value="Amidase_dom"/>
</dbReference>
<evidence type="ECO:0000313" key="2">
    <source>
        <dbReference type="EMBL" id="KAH7320658.1"/>
    </source>
</evidence>
<dbReference type="InterPro" id="IPR036928">
    <property type="entry name" value="AS_sf"/>
</dbReference>
<name>A0A8K0STY3_9HYPO</name>
<evidence type="ECO:0000259" key="1">
    <source>
        <dbReference type="Pfam" id="PF01425"/>
    </source>
</evidence>